<comment type="caution">
    <text evidence="1">The sequence shown here is derived from an EMBL/GenBank/DDBJ whole genome shotgun (WGS) entry which is preliminary data.</text>
</comment>
<protein>
    <recommendedName>
        <fullName evidence="3">F-box domain-containing protein</fullName>
    </recommendedName>
</protein>
<reference evidence="1 2" key="1">
    <citation type="journal article" date="2010" name="Proc. Natl. Acad. Sci. U.S.A.">
        <title>Insights into evolution of multicellular fungi from the assembled chromosomes of the mushroom Coprinopsis cinerea (Coprinus cinereus).</title>
        <authorList>
            <person name="Stajich J.E."/>
            <person name="Wilke S.K."/>
            <person name="Ahren D."/>
            <person name="Au C.H."/>
            <person name="Birren B.W."/>
            <person name="Borodovsky M."/>
            <person name="Burns C."/>
            <person name="Canback B."/>
            <person name="Casselton L.A."/>
            <person name="Cheng C.K."/>
            <person name="Deng J."/>
            <person name="Dietrich F.S."/>
            <person name="Fargo D.C."/>
            <person name="Farman M.L."/>
            <person name="Gathman A.C."/>
            <person name="Goldberg J."/>
            <person name="Guigo R."/>
            <person name="Hoegger P.J."/>
            <person name="Hooker J.B."/>
            <person name="Huggins A."/>
            <person name="James T.Y."/>
            <person name="Kamada T."/>
            <person name="Kilaru S."/>
            <person name="Kodira C."/>
            <person name="Kues U."/>
            <person name="Kupfer D."/>
            <person name="Kwan H.S."/>
            <person name="Lomsadze A."/>
            <person name="Li W."/>
            <person name="Lilly W.W."/>
            <person name="Ma L.J."/>
            <person name="Mackey A.J."/>
            <person name="Manning G."/>
            <person name="Martin F."/>
            <person name="Muraguchi H."/>
            <person name="Natvig D.O."/>
            <person name="Palmerini H."/>
            <person name="Ramesh M.A."/>
            <person name="Rehmeyer C.J."/>
            <person name="Roe B.A."/>
            <person name="Shenoy N."/>
            <person name="Stanke M."/>
            <person name="Ter-Hovhannisyan V."/>
            <person name="Tunlid A."/>
            <person name="Velagapudi R."/>
            <person name="Vision T.J."/>
            <person name="Zeng Q."/>
            <person name="Zolan M.E."/>
            <person name="Pukkila P.J."/>
        </authorList>
    </citation>
    <scope>NUCLEOTIDE SEQUENCE [LARGE SCALE GENOMIC DNA]</scope>
    <source>
        <strain evidence="2">Okayama-7 / 130 / ATCC MYA-4618 / FGSC 9003</strain>
    </source>
</reference>
<dbReference type="RefSeq" id="XP_001835163.1">
    <property type="nucleotide sequence ID" value="XM_001835111.1"/>
</dbReference>
<dbReference type="InParanoid" id="A8NNN7"/>
<accession>A8NNN7</accession>
<sequence length="381" mass="42604">MIIGKPDIANRCKDLLKLIEARPALARSVRGMFLGGNFLDLEENGWLQTSPDIAPLLRKLTMIQALWICGMHIHWSTLPDDLKSALYDLFARPTMRKIYLDRISEIDISPFVQYGHISELSLNAISIVPFDDGDLSMNEGQALSPTAPAGNLRMLNLAPTAAAAVDAILKAPNPTLNFRGLASLQVSTELWDDAMQSVWDRVTAQCAATVTNLRVTHMLDSKELFGGEASPFPFQILDFTRFSSLSMLTFHTNGYFIDNVPGHDILPQFLTALRSLASVDNVLQRFELKVGYNEELAPEPLPCIMQTIEKTEGAWPYMFWRDLDTVLVSSGFKMLRVFVLRYGTGIGNDSVPWDSLDQSLKELLPQLVKRGLLDGPRRDMF</sequence>
<dbReference type="Proteomes" id="UP000001861">
    <property type="component" value="Unassembled WGS sequence"/>
</dbReference>
<keyword evidence="2" id="KW-1185">Reference proteome</keyword>
<name>A8NNN7_COPC7</name>
<evidence type="ECO:0000313" key="2">
    <source>
        <dbReference type="Proteomes" id="UP000001861"/>
    </source>
</evidence>
<dbReference type="VEuPathDB" id="FungiDB:CC1G_07305"/>
<proteinExistence type="predicted"/>
<gene>
    <name evidence="1" type="ORF">CC1G_07305</name>
</gene>
<dbReference type="KEGG" id="cci:CC1G_07305"/>
<evidence type="ECO:0000313" key="1">
    <source>
        <dbReference type="EMBL" id="EAU86647.1"/>
    </source>
</evidence>
<dbReference type="OrthoDB" id="2788229at2759"/>
<dbReference type="GeneID" id="6011690"/>
<evidence type="ECO:0008006" key="3">
    <source>
        <dbReference type="Google" id="ProtNLM"/>
    </source>
</evidence>
<dbReference type="AlphaFoldDB" id="A8NNN7"/>
<organism evidence="1 2">
    <name type="scientific">Coprinopsis cinerea (strain Okayama-7 / 130 / ATCC MYA-4618 / FGSC 9003)</name>
    <name type="common">Inky cap fungus</name>
    <name type="synonym">Hormographiella aspergillata</name>
    <dbReference type="NCBI Taxonomy" id="240176"/>
    <lineage>
        <taxon>Eukaryota</taxon>
        <taxon>Fungi</taxon>
        <taxon>Dikarya</taxon>
        <taxon>Basidiomycota</taxon>
        <taxon>Agaricomycotina</taxon>
        <taxon>Agaricomycetes</taxon>
        <taxon>Agaricomycetidae</taxon>
        <taxon>Agaricales</taxon>
        <taxon>Agaricineae</taxon>
        <taxon>Psathyrellaceae</taxon>
        <taxon>Coprinopsis</taxon>
    </lineage>
</organism>
<dbReference type="EMBL" id="AACS02000012">
    <property type="protein sequence ID" value="EAU86647.1"/>
    <property type="molecule type" value="Genomic_DNA"/>
</dbReference>